<organism evidence="9 10">
    <name type="scientific">Rhynchospora breviuscula</name>
    <dbReference type="NCBI Taxonomy" id="2022672"/>
    <lineage>
        <taxon>Eukaryota</taxon>
        <taxon>Viridiplantae</taxon>
        <taxon>Streptophyta</taxon>
        <taxon>Embryophyta</taxon>
        <taxon>Tracheophyta</taxon>
        <taxon>Spermatophyta</taxon>
        <taxon>Magnoliopsida</taxon>
        <taxon>Liliopsida</taxon>
        <taxon>Poales</taxon>
        <taxon>Cyperaceae</taxon>
        <taxon>Cyperoideae</taxon>
        <taxon>Rhynchosporeae</taxon>
        <taxon>Rhynchospora</taxon>
    </lineage>
</organism>
<evidence type="ECO:0000256" key="7">
    <source>
        <dbReference type="RuleBase" id="RU363107"/>
    </source>
</evidence>
<dbReference type="Pfam" id="PF03208">
    <property type="entry name" value="PRA1"/>
    <property type="match status" value="1"/>
</dbReference>
<evidence type="ECO:0000256" key="8">
    <source>
        <dbReference type="SAM" id="MobiDB-lite"/>
    </source>
</evidence>
<evidence type="ECO:0000256" key="1">
    <source>
        <dbReference type="ARBA" id="ARBA00002501"/>
    </source>
</evidence>
<dbReference type="GO" id="GO:0005783">
    <property type="term" value="C:endoplasmic reticulum"/>
    <property type="evidence" value="ECO:0007669"/>
    <property type="project" value="UniProtKB-ARBA"/>
</dbReference>
<dbReference type="PANTHER" id="PTHR19317">
    <property type="entry name" value="PRENYLATED RAB ACCEPTOR 1-RELATED"/>
    <property type="match status" value="1"/>
</dbReference>
<sequence>MRSANPTTTSSYGTIRAAPPPSPAVHIADPPLRSSAPPSYGATMPPSTPAGATWATPSYTTYAPTTGYIKVPTADPSQPVAVAAAATPPPELQPSPAVRISDVVSKFKEQGHALISARRPWQELFHPPSFSRPVNIGDAINRIRRNTTYFRANYILVILGVLLLGLFYHPFSFFACTALAASWFFLYFSRTGPLVILGRTIDDGSVLLWLTVATVVSLLFTNVGWNVIGSMAVGVAVVGVHAAFRSTDDLFLTEQEAAGSGLVNPNVAQFAASSGLVNPSVAQFAQVL</sequence>
<gene>
    <name evidence="9" type="ORF">LUZ63_007995</name>
</gene>
<dbReference type="AlphaFoldDB" id="A0A9Q0CT23"/>
<name>A0A9Q0CT23_9POAL</name>
<keyword evidence="6 7" id="KW-0472">Membrane</keyword>
<dbReference type="PANTHER" id="PTHR19317:SF58">
    <property type="entry name" value="OS03G0741600 PROTEIN"/>
    <property type="match status" value="1"/>
</dbReference>
<dbReference type="GO" id="GO:0005794">
    <property type="term" value="C:Golgi apparatus"/>
    <property type="evidence" value="ECO:0007669"/>
    <property type="project" value="TreeGrafter"/>
</dbReference>
<evidence type="ECO:0000256" key="2">
    <source>
        <dbReference type="ARBA" id="ARBA00004141"/>
    </source>
</evidence>
<dbReference type="GO" id="GO:0016192">
    <property type="term" value="P:vesicle-mediated transport"/>
    <property type="evidence" value="ECO:0007669"/>
    <property type="project" value="UniProtKB-ARBA"/>
</dbReference>
<feature type="region of interest" description="Disordered" evidence="8">
    <location>
        <begin position="1"/>
        <end position="51"/>
    </location>
</feature>
<dbReference type="EMBL" id="JAMQYH010000002">
    <property type="protein sequence ID" value="KAJ1699483.1"/>
    <property type="molecule type" value="Genomic_DNA"/>
</dbReference>
<keyword evidence="7" id="KW-0813">Transport</keyword>
<evidence type="ECO:0000256" key="5">
    <source>
        <dbReference type="ARBA" id="ARBA00022989"/>
    </source>
</evidence>
<evidence type="ECO:0000313" key="9">
    <source>
        <dbReference type="EMBL" id="KAJ1699483.1"/>
    </source>
</evidence>
<keyword evidence="4 7" id="KW-0812">Transmembrane</keyword>
<dbReference type="InterPro" id="IPR004895">
    <property type="entry name" value="Prenylated_rab_accept_PRA1"/>
</dbReference>
<evidence type="ECO:0000256" key="3">
    <source>
        <dbReference type="ARBA" id="ARBA00006483"/>
    </source>
</evidence>
<comment type="caution">
    <text evidence="9">The sequence shown here is derived from an EMBL/GenBank/DDBJ whole genome shotgun (WGS) entry which is preliminary data.</text>
</comment>
<evidence type="ECO:0000256" key="6">
    <source>
        <dbReference type="ARBA" id="ARBA00023136"/>
    </source>
</evidence>
<dbReference type="OrthoDB" id="63113at2759"/>
<comment type="similarity">
    <text evidence="3 7">Belongs to the PRA1 family.</text>
</comment>
<evidence type="ECO:0000256" key="4">
    <source>
        <dbReference type="ARBA" id="ARBA00022692"/>
    </source>
</evidence>
<feature type="compositionally biased region" description="Polar residues" evidence="8">
    <location>
        <begin position="1"/>
        <end position="13"/>
    </location>
</feature>
<comment type="subcellular location">
    <subcellularLocation>
        <location evidence="2 7">Membrane</location>
        <topology evidence="2 7">Multi-pass membrane protein</topology>
    </subcellularLocation>
</comment>
<keyword evidence="5 7" id="KW-1133">Transmembrane helix</keyword>
<feature type="transmembrane region" description="Helical" evidence="7">
    <location>
        <begin position="154"/>
        <end position="186"/>
    </location>
</feature>
<evidence type="ECO:0000313" key="10">
    <source>
        <dbReference type="Proteomes" id="UP001151287"/>
    </source>
</evidence>
<dbReference type="Proteomes" id="UP001151287">
    <property type="component" value="Unassembled WGS sequence"/>
</dbReference>
<dbReference type="GO" id="GO:0016020">
    <property type="term" value="C:membrane"/>
    <property type="evidence" value="ECO:0007669"/>
    <property type="project" value="UniProtKB-SubCell"/>
</dbReference>
<reference evidence="9" key="1">
    <citation type="journal article" date="2022" name="Cell">
        <title>Repeat-based holocentromeres influence genome architecture and karyotype evolution.</title>
        <authorList>
            <person name="Hofstatter P.G."/>
            <person name="Thangavel G."/>
            <person name="Lux T."/>
            <person name="Neumann P."/>
            <person name="Vondrak T."/>
            <person name="Novak P."/>
            <person name="Zhang M."/>
            <person name="Costa L."/>
            <person name="Castellani M."/>
            <person name="Scott A."/>
            <person name="Toegelov H."/>
            <person name="Fuchs J."/>
            <person name="Mata-Sucre Y."/>
            <person name="Dias Y."/>
            <person name="Vanzela A.L.L."/>
            <person name="Huettel B."/>
            <person name="Almeida C.C.S."/>
            <person name="Simkova H."/>
            <person name="Souza G."/>
            <person name="Pedrosa-Harand A."/>
            <person name="Macas J."/>
            <person name="Mayer K.F.X."/>
            <person name="Houben A."/>
            <person name="Marques A."/>
        </authorList>
    </citation>
    <scope>NUCLEOTIDE SEQUENCE</scope>
    <source>
        <strain evidence="9">RhyBre1mFocal</strain>
    </source>
</reference>
<protein>
    <recommendedName>
        <fullName evidence="7">PRA1 family protein</fullName>
    </recommendedName>
</protein>
<keyword evidence="10" id="KW-1185">Reference proteome</keyword>
<feature type="transmembrane region" description="Helical" evidence="7">
    <location>
        <begin position="206"/>
        <end position="225"/>
    </location>
</feature>
<accession>A0A9Q0CT23</accession>
<comment type="function">
    <text evidence="1 7">May be involved in both secretory and endocytic intracellular trafficking in the endosomal/prevacuolar compartments.</text>
</comment>
<proteinExistence type="inferred from homology"/>